<dbReference type="RefSeq" id="WP_140742609.1">
    <property type="nucleotide sequence ID" value="NZ_RCZM01000005.1"/>
</dbReference>
<evidence type="ECO:0000313" key="14">
    <source>
        <dbReference type="EMBL" id="TPG15088.1"/>
    </source>
</evidence>
<dbReference type="InterPro" id="IPR004358">
    <property type="entry name" value="Sig_transdc_His_kin-like_C"/>
</dbReference>
<dbReference type="InterPro" id="IPR036097">
    <property type="entry name" value="HisK_dim/P_sf"/>
</dbReference>
<dbReference type="Proteomes" id="UP000317722">
    <property type="component" value="Unassembled WGS sequence"/>
</dbReference>
<dbReference type="InterPro" id="IPR003594">
    <property type="entry name" value="HATPase_dom"/>
</dbReference>
<dbReference type="Pfam" id="PF02518">
    <property type="entry name" value="HATPase_c"/>
    <property type="match status" value="1"/>
</dbReference>
<evidence type="ECO:0000256" key="11">
    <source>
        <dbReference type="SAM" id="Phobius"/>
    </source>
</evidence>
<keyword evidence="5" id="KW-0808">Transferase</keyword>
<dbReference type="Gene3D" id="3.30.565.10">
    <property type="entry name" value="Histidine kinase-like ATPase, C-terminal domain"/>
    <property type="match status" value="1"/>
</dbReference>
<evidence type="ECO:0000256" key="2">
    <source>
        <dbReference type="ARBA" id="ARBA00004236"/>
    </source>
</evidence>
<dbReference type="PROSITE" id="PS50109">
    <property type="entry name" value="HIS_KIN"/>
    <property type="match status" value="1"/>
</dbReference>
<evidence type="ECO:0000256" key="3">
    <source>
        <dbReference type="ARBA" id="ARBA00012438"/>
    </source>
</evidence>
<dbReference type="Pfam" id="PF00672">
    <property type="entry name" value="HAMP"/>
    <property type="match status" value="1"/>
</dbReference>
<dbReference type="Gene3D" id="1.10.287.130">
    <property type="match status" value="1"/>
</dbReference>
<dbReference type="GO" id="GO:0005886">
    <property type="term" value="C:plasma membrane"/>
    <property type="evidence" value="ECO:0007669"/>
    <property type="project" value="UniProtKB-SubCell"/>
</dbReference>
<dbReference type="InterPro" id="IPR036890">
    <property type="entry name" value="HATPase_C_sf"/>
</dbReference>
<dbReference type="SMART" id="SM00388">
    <property type="entry name" value="HisKA"/>
    <property type="match status" value="1"/>
</dbReference>
<dbReference type="PANTHER" id="PTHR45436:SF5">
    <property type="entry name" value="SENSOR HISTIDINE KINASE TRCS"/>
    <property type="match status" value="1"/>
</dbReference>
<evidence type="ECO:0000256" key="9">
    <source>
        <dbReference type="ARBA" id="ARBA00023012"/>
    </source>
</evidence>
<dbReference type="GO" id="GO:0000155">
    <property type="term" value="F:phosphorelay sensor kinase activity"/>
    <property type="evidence" value="ECO:0007669"/>
    <property type="project" value="InterPro"/>
</dbReference>
<evidence type="ECO:0000256" key="1">
    <source>
        <dbReference type="ARBA" id="ARBA00000085"/>
    </source>
</evidence>
<comment type="catalytic activity">
    <reaction evidence="1">
        <text>ATP + protein L-histidine = ADP + protein N-phospho-L-histidine.</text>
        <dbReference type="EC" id="2.7.13.3"/>
    </reaction>
</comment>
<dbReference type="InterPro" id="IPR050428">
    <property type="entry name" value="TCS_sensor_his_kinase"/>
</dbReference>
<feature type="transmembrane region" description="Helical" evidence="11">
    <location>
        <begin position="14"/>
        <end position="36"/>
    </location>
</feature>
<dbReference type="InterPro" id="IPR003661">
    <property type="entry name" value="HisK_dim/P_dom"/>
</dbReference>
<comment type="caution">
    <text evidence="14">The sequence shown here is derived from an EMBL/GenBank/DDBJ whole genome shotgun (WGS) entry which is preliminary data.</text>
</comment>
<keyword evidence="10 11" id="KW-0472">Membrane</keyword>
<feature type="domain" description="HAMP" evidence="13">
    <location>
        <begin position="183"/>
        <end position="237"/>
    </location>
</feature>
<dbReference type="SUPFAM" id="SSF47384">
    <property type="entry name" value="Homodimeric domain of signal transducing histidine kinase"/>
    <property type="match status" value="1"/>
</dbReference>
<dbReference type="SMART" id="SM00304">
    <property type="entry name" value="HAMP"/>
    <property type="match status" value="1"/>
</dbReference>
<gene>
    <name evidence="14" type="ORF">EAH86_16340</name>
</gene>
<evidence type="ECO:0000256" key="8">
    <source>
        <dbReference type="ARBA" id="ARBA00022989"/>
    </source>
</evidence>
<dbReference type="OrthoDB" id="9786919at2"/>
<evidence type="ECO:0000256" key="6">
    <source>
        <dbReference type="ARBA" id="ARBA00022692"/>
    </source>
</evidence>
<dbReference type="PANTHER" id="PTHR45436">
    <property type="entry name" value="SENSOR HISTIDINE KINASE YKOH"/>
    <property type="match status" value="1"/>
</dbReference>
<keyword evidence="7 14" id="KW-0418">Kinase</keyword>
<evidence type="ECO:0000256" key="4">
    <source>
        <dbReference type="ARBA" id="ARBA00022553"/>
    </source>
</evidence>
<keyword evidence="9" id="KW-0902">Two-component regulatory system</keyword>
<keyword evidence="8 11" id="KW-1133">Transmembrane helix</keyword>
<dbReference type="SUPFAM" id="SSF55874">
    <property type="entry name" value="ATPase domain of HSP90 chaperone/DNA topoisomerase II/histidine kinase"/>
    <property type="match status" value="1"/>
</dbReference>
<evidence type="ECO:0000256" key="10">
    <source>
        <dbReference type="ARBA" id="ARBA00023136"/>
    </source>
</evidence>
<dbReference type="AlphaFoldDB" id="A0A502CQC1"/>
<proteinExistence type="predicted"/>
<dbReference type="CDD" id="cd00082">
    <property type="entry name" value="HisKA"/>
    <property type="match status" value="1"/>
</dbReference>
<dbReference type="CDD" id="cd06225">
    <property type="entry name" value="HAMP"/>
    <property type="match status" value="1"/>
</dbReference>
<sequence length="460" mass="48376">MTGWFSRRSLRSRLMLVGLAGVAGALLVGGIVLYAAMGAALDRATTAEARAAAHDVAILADEGRLPEPVPASGAQLVQVLDAQNRVTGASVTADRLTPLVDPTERRRVAGGSGLRVPGSRAGLSGELQVAAAEAGPATARVLVVAAVPTADLDNSRRVLRTLMLVLLPLFLTLLGIVAWRVIGSTLRPVESLRQGAQRIGAAADPTERLPVPPTRDEVSALATTLNEMLARLASASAQQRSFVADAAHELRSPLASMRTQLEVAARVGDGGTLPDELLPEVGRLSALVEDLLVLARSGADGHRAEARDVSVAQLVADSERRHASARVPVRVLPSSGPREATVVARPDDLTRAVGNLVDNAVRHAATRVTLSWERHGNALWLAVTDDGHGIAETDRERVFDRFARLDEARDRDSGGSGLGLAITRELLRRNGARVWLEDAAPGVRAVVAFDQGGHGGSAFD</sequence>
<name>A0A502CQC1_9MICO</name>
<evidence type="ECO:0000259" key="13">
    <source>
        <dbReference type="PROSITE" id="PS50885"/>
    </source>
</evidence>
<accession>A0A502CQC1</accession>
<dbReference type="Pfam" id="PF00512">
    <property type="entry name" value="HisKA"/>
    <property type="match status" value="1"/>
</dbReference>
<evidence type="ECO:0000259" key="12">
    <source>
        <dbReference type="PROSITE" id="PS50109"/>
    </source>
</evidence>
<dbReference type="InterPro" id="IPR003660">
    <property type="entry name" value="HAMP_dom"/>
</dbReference>
<evidence type="ECO:0000313" key="15">
    <source>
        <dbReference type="Proteomes" id="UP000317722"/>
    </source>
</evidence>
<feature type="transmembrane region" description="Helical" evidence="11">
    <location>
        <begin position="162"/>
        <end position="182"/>
    </location>
</feature>
<evidence type="ECO:0000256" key="7">
    <source>
        <dbReference type="ARBA" id="ARBA00022777"/>
    </source>
</evidence>
<dbReference type="InterPro" id="IPR005467">
    <property type="entry name" value="His_kinase_dom"/>
</dbReference>
<dbReference type="EC" id="2.7.13.3" evidence="3"/>
<dbReference type="EMBL" id="RCZM01000005">
    <property type="protein sequence ID" value="TPG15088.1"/>
    <property type="molecule type" value="Genomic_DNA"/>
</dbReference>
<evidence type="ECO:0000256" key="5">
    <source>
        <dbReference type="ARBA" id="ARBA00022679"/>
    </source>
</evidence>
<keyword evidence="15" id="KW-1185">Reference proteome</keyword>
<dbReference type="PRINTS" id="PR00344">
    <property type="entry name" value="BCTRLSENSOR"/>
</dbReference>
<reference evidence="14 15" key="1">
    <citation type="journal article" date="2019" name="Environ. Microbiol.">
        <title>Species interactions and distinct microbial communities in high Arctic permafrost affected cryosols are associated with the CH4 and CO2 gas fluxes.</title>
        <authorList>
            <person name="Altshuler I."/>
            <person name="Hamel J."/>
            <person name="Turney S."/>
            <person name="Magnuson E."/>
            <person name="Levesque R."/>
            <person name="Greer C."/>
            <person name="Whyte L.G."/>
        </authorList>
    </citation>
    <scope>NUCLEOTIDE SEQUENCE [LARGE SCALE GENOMIC DNA]</scope>
    <source>
        <strain evidence="14 15">S9.3A</strain>
    </source>
</reference>
<dbReference type="Gene3D" id="6.10.340.10">
    <property type="match status" value="1"/>
</dbReference>
<feature type="domain" description="Histidine kinase" evidence="12">
    <location>
        <begin position="245"/>
        <end position="453"/>
    </location>
</feature>
<dbReference type="SMART" id="SM00387">
    <property type="entry name" value="HATPase_c"/>
    <property type="match status" value="1"/>
</dbReference>
<organism evidence="14 15">
    <name type="scientific">Pedococcus bigeumensis</name>
    <dbReference type="NCBI Taxonomy" id="433644"/>
    <lineage>
        <taxon>Bacteria</taxon>
        <taxon>Bacillati</taxon>
        <taxon>Actinomycetota</taxon>
        <taxon>Actinomycetes</taxon>
        <taxon>Micrococcales</taxon>
        <taxon>Intrasporangiaceae</taxon>
        <taxon>Pedococcus</taxon>
    </lineage>
</organism>
<comment type="subcellular location">
    <subcellularLocation>
        <location evidence="2">Cell membrane</location>
    </subcellularLocation>
</comment>
<keyword evidence="4" id="KW-0597">Phosphoprotein</keyword>
<protein>
    <recommendedName>
        <fullName evidence="3">histidine kinase</fullName>
        <ecNumber evidence="3">2.7.13.3</ecNumber>
    </recommendedName>
</protein>
<dbReference type="PROSITE" id="PS50885">
    <property type="entry name" value="HAMP"/>
    <property type="match status" value="1"/>
</dbReference>
<keyword evidence="6 11" id="KW-0812">Transmembrane</keyword>